<dbReference type="OrthoDB" id="4630368at2"/>
<keyword evidence="1" id="KW-0732">Signal</keyword>
<evidence type="ECO:0000313" key="2">
    <source>
        <dbReference type="EMBL" id="KQH77091.1"/>
    </source>
</evidence>
<reference evidence="2 3" key="1">
    <citation type="submission" date="2015-10" db="EMBL/GenBank/DDBJ databases">
        <title>Mycobacterium gordonae draft genome assembly.</title>
        <authorList>
            <person name="Ustinova V."/>
            <person name="Smirnova T."/>
            <person name="Blagodatskikh K."/>
            <person name="Varlamov D."/>
            <person name="Larionova E."/>
            <person name="Chernousova L."/>
        </authorList>
    </citation>
    <scope>NUCLEOTIDE SEQUENCE [LARGE SCALE GENOMIC DNA]</scope>
    <source>
        <strain evidence="2 3">CTRI 14-8773</strain>
    </source>
</reference>
<dbReference type="STRING" id="1778.A9W97_08540"/>
<organism evidence="2 3">
    <name type="scientific">Mycobacterium gordonae</name>
    <dbReference type="NCBI Taxonomy" id="1778"/>
    <lineage>
        <taxon>Bacteria</taxon>
        <taxon>Bacillati</taxon>
        <taxon>Actinomycetota</taxon>
        <taxon>Actinomycetes</taxon>
        <taxon>Mycobacteriales</taxon>
        <taxon>Mycobacteriaceae</taxon>
        <taxon>Mycobacterium</taxon>
    </lineage>
</organism>
<feature type="chain" id="PRO_5006196349" description="DUF3761 domain-containing protein" evidence="1">
    <location>
        <begin position="26"/>
        <end position="83"/>
    </location>
</feature>
<proteinExistence type="predicted"/>
<dbReference type="Proteomes" id="UP000051677">
    <property type="component" value="Unassembled WGS sequence"/>
</dbReference>
<accession>A0A0Q2RP12</accession>
<feature type="signal peptide" evidence="1">
    <location>
        <begin position="1"/>
        <end position="25"/>
    </location>
</feature>
<protein>
    <recommendedName>
        <fullName evidence="4">DUF3761 domain-containing protein</fullName>
    </recommendedName>
</protein>
<dbReference type="RefSeq" id="WP_055580133.1">
    <property type="nucleotide sequence ID" value="NZ_LKTM01000339.1"/>
</dbReference>
<dbReference type="EMBL" id="LKTM01000339">
    <property type="protein sequence ID" value="KQH77091.1"/>
    <property type="molecule type" value="Genomic_DNA"/>
</dbReference>
<name>A0A0Q2RP12_MYCGO</name>
<dbReference type="AlphaFoldDB" id="A0A0Q2RP12"/>
<evidence type="ECO:0000313" key="3">
    <source>
        <dbReference type="Proteomes" id="UP000051677"/>
    </source>
</evidence>
<sequence>MVKMLFAALVAVGSFALAPVPAAHADVCGDVGGRHVSVGGCTDPAARVATASDVEAASQAANGQPPCYTAEGVPYYTPNGDPC</sequence>
<evidence type="ECO:0000256" key="1">
    <source>
        <dbReference type="SAM" id="SignalP"/>
    </source>
</evidence>
<gene>
    <name evidence="2" type="ORF">AO501_11415</name>
</gene>
<comment type="caution">
    <text evidence="2">The sequence shown here is derived from an EMBL/GenBank/DDBJ whole genome shotgun (WGS) entry which is preliminary data.</text>
</comment>
<evidence type="ECO:0008006" key="4">
    <source>
        <dbReference type="Google" id="ProtNLM"/>
    </source>
</evidence>